<keyword evidence="1" id="KW-0238">DNA-binding</keyword>
<dbReference type="PANTHER" id="PTHR38479:SF2">
    <property type="entry name" value="WINGED HELIX DNA-BINDING DOMAIN-CONTAINING PROTEIN"/>
    <property type="match status" value="1"/>
</dbReference>
<organism evidence="1 2">
    <name type="scientific">Candidatus Amunia macphersoniae</name>
    <dbReference type="NCBI Taxonomy" id="3127014"/>
    <lineage>
        <taxon>Bacteria</taxon>
        <taxon>Bacillati</taxon>
        <taxon>Candidatus Dormiibacterota</taxon>
        <taxon>Candidatus Dormibacteria</taxon>
        <taxon>Candidatus Aeolococcales</taxon>
        <taxon>Candidatus Aeolococcaceae</taxon>
        <taxon>Candidatus Amunia</taxon>
    </lineage>
</organism>
<name>A0A934NFX1_9BACT</name>
<evidence type="ECO:0000313" key="1">
    <source>
        <dbReference type="EMBL" id="MBJ7609170.1"/>
    </source>
</evidence>
<dbReference type="GO" id="GO:0003677">
    <property type="term" value="F:DNA binding"/>
    <property type="evidence" value="ECO:0007669"/>
    <property type="project" value="UniProtKB-KW"/>
</dbReference>
<dbReference type="EMBL" id="JAEKNN010000030">
    <property type="protein sequence ID" value="MBJ7609170.1"/>
    <property type="molecule type" value="Genomic_DNA"/>
</dbReference>
<protein>
    <submittedName>
        <fullName evidence="1">Winged helix DNA-binding domain-containing protein</fullName>
    </submittedName>
</protein>
<sequence length="166" mass="17750">MPSTEAAAPRVIRRYLAAHGPATPAAFSAWLARGLGAGMVKRWFDAMQDELAAVDVAGRPMQLLRSDVGSLHAQQPSDVVCLLGGFDQYLLGAGTDAEQIVPKEHRTKVSRTAGWISPVVVRGGRVVGTWTWEAAGGEVALSLWETLPRALSEPAVARIRSLLRAV</sequence>
<comment type="caution">
    <text evidence="1">The sequence shown here is derived from an EMBL/GenBank/DDBJ whole genome shotgun (WGS) entry which is preliminary data.</text>
</comment>
<proteinExistence type="predicted"/>
<dbReference type="Proteomes" id="UP000614410">
    <property type="component" value="Unassembled WGS sequence"/>
</dbReference>
<accession>A0A934NFX1</accession>
<dbReference type="AlphaFoldDB" id="A0A934NFX1"/>
<gene>
    <name evidence="1" type="ORF">JF887_07025</name>
</gene>
<dbReference type="InterPro" id="IPR009351">
    <property type="entry name" value="AlkZ-like"/>
</dbReference>
<evidence type="ECO:0000313" key="2">
    <source>
        <dbReference type="Proteomes" id="UP000614410"/>
    </source>
</evidence>
<reference evidence="1 2" key="1">
    <citation type="submission" date="2020-10" db="EMBL/GenBank/DDBJ databases">
        <title>Ca. Dormibacterota MAGs.</title>
        <authorList>
            <person name="Montgomery K."/>
        </authorList>
    </citation>
    <scope>NUCLEOTIDE SEQUENCE [LARGE SCALE GENOMIC DNA]</scope>
    <source>
        <strain evidence="1">Mitchell_Peninsula_5</strain>
    </source>
</reference>
<dbReference type="PANTHER" id="PTHR38479">
    <property type="entry name" value="LMO0824 PROTEIN"/>
    <property type="match status" value="1"/>
</dbReference>
<dbReference type="Pfam" id="PF06224">
    <property type="entry name" value="AlkZ-like"/>
    <property type="match status" value="1"/>
</dbReference>